<organism evidence="1 2">
    <name type="scientific">Gracilibacillus marinus</name>
    <dbReference type="NCBI Taxonomy" id="630535"/>
    <lineage>
        <taxon>Bacteria</taxon>
        <taxon>Bacillati</taxon>
        <taxon>Bacillota</taxon>
        <taxon>Bacilli</taxon>
        <taxon>Bacillales</taxon>
        <taxon>Bacillaceae</taxon>
        <taxon>Gracilibacillus</taxon>
    </lineage>
</organism>
<dbReference type="Proteomes" id="UP001595880">
    <property type="component" value="Unassembled WGS sequence"/>
</dbReference>
<evidence type="ECO:0000313" key="1">
    <source>
        <dbReference type="EMBL" id="MFC4388781.1"/>
    </source>
</evidence>
<dbReference type="InterPro" id="IPR006059">
    <property type="entry name" value="SBP"/>
</dbReference>
<gene>
    <name evidence="1" type="ORF">ACFOZ1_13350</name>
</gene>
<proteinExistence type="predicted"/>
<dbReference type="RefSeq" id="WP_390200055.1">
    <property type="nucleotide sequence ID" value="NZ_JBHSDV010000004.1"/>
</dbReference>
<dbReference type="InterPro" id="IPR050490">
    <property type="entry name" value="Bact_solute-bd_prot1"/>
</dbReference>
<dbReference type="CDD" id="cd13580">
    <property type="entry name" value="PBP2_AlgQ_like_1"/>
    <property type="match status" value="1"/>
</dbReference>
<protein>
    <submittedName>
        <fullName evidence="1">Extracellular solute-binding protein</fullName>
    </submittedName>
</protein>
<comment type="caution">
    <text evidence="1">The sequence shown here is derived from an EMBL/GenBank/DDBJ whole genome shotgun (WGS) entry which is preliminary data.</text>
</comment>
<evidence type="ECO:0000313" key="2">
    <source>
        <dbReference type="Proteomes" id="UP001595880"/>
    </source>
</evidence>
<dbReference type="EMBL" id="JBHSDV010000004">
    <property type="protein sequence ID" value="MFC4388781.1"/>
    <property type="molecule type" value="Genomic_DNA"/>
</dbReference>
<sequence>MFELKFNRVTFCIWIIVLIYLLNGCSHQTTEESNSPKEQNNIPKEENLHIGLKEFNPPIDVHFVRETGQGLRDLIDNLPNETLEDNRWNDLYMSELGIDVEYDWIAEGDVYFRKLGSVLASGNLPDVLKVNAQQLRQLSNANLIHDLTDTYENYATPFTKEIMNQEGRAPIESAMLEGKLMAIPIVASSVDTAEFLWIRTDWLKKLNLASPKTMKEVLAISKAFANEDPDDNGINDTYGLAITKHFWDPSMGITSFFAGYDAYPKLWIENNQGELEYGAIQSEVKIALKSLQKMYSEGQLDAEFFLKNGDRVKKDIANGKIGMLYGEQWSSFLVGSSLEENPSAKWKAFPIVSSSDKEVKVPLKFGLDQFFVVRKDYAYPEAIIKMINLHLEKNWGDSAEYTKYYSTPLAVWQLSPVTPYPSLKNLDAFKQLRAARLSGDVDLLKDEAKSIYTTIQNYMENGDLSGWGWELSYGSNGAYAILDAYIEKNQLLSNQFTGPPTNTMIEKGVILDNYMHDTFMNIILGSPLDEFDDFVDKWHQMGGKKITEEVNEWYRTYK</sequence>
<dbReference type="PANTHER" id="PTHR43649:SF12">
    <property type="entry name" value="DIACETYLCHITOBIOSE BINDING PROTEIN DASA"/>
    <property type="match status" value="1"/>
</dbReference>
<name>A0ABV8W0M1_9BACI</name>
<dbReference type="Gene3D" id="3.40.190.10">
    <property type="entry name" value="Periplasmic binding protein-like II"/>
    <property type="match status" value="2"/>
</dbReference>
<dbReference type="SUPFAM" id="SSF53850">
    <property type="entry name" value="Periplasmic binding protein-like II"/>
    <property type="match status" value="1"/>
</dbReference>
<accession>A0ABV8W0M1</accession>
<dbReference type="Pfam" id="PF01547">
    <property type="entry name" value="SBP_bac_1"/>
    <property type="match status" value="1"/>
</dbReference>
<keyword evidence="2" id="KW-1185">Reference proteome</keyword>
<reference evidence="2" key="1">
    <citation type="journal article" date="2019" name="Int. J. Syst. Evol. Microbiol.">
        <title>The Global Catalogue of Microorganisms (GCM) 10K type strain sequencing project: providing services to taxonomists for standard genome sequencing and annotation.</title>
        <authorList>
            <consortium name="The Broad Institute Genomics Platform"/>
            <consortium name="The Broad Institute Genome Sequencing Center for Infectious Disease"/>
            <person name="Wu L."/>
            <person name="Ma J."/>
        </authorList>
    </citation>
    <scope>NUCLEOTIDE SEQUENCE [LARGE SCALE GENOMIC DNA]</scope>
    <source>
        <strain evidence="2">KACC 14058</strain>
    </source>
</reference>
<dbReference type="PANTHER" id="PTHR43649">
    <property type="entry name" value="ARABINOSE-BINDING PROTEIN-RELATED"/>
    <property type="match status" value="1"/>
</dbReference>